<feature type="compositionally biased region" description="Acidic residues" evidence="5">
    <location>
        <begin position="1"/>
        <end position="13"/>
    </location>
</feature>
<dbReference type="SUPFAM" id="SSF56436">
    <property type="entry name" value="C-type lectin-like"/>
    <property type="match status" value="1"/>
</dbReference>
<dbReference type="InterPro" id="IPR005532">
    <property type="entry name" value="SUMF_dom"/>
</dbReference>
<name>A0ABT7PG26_9BACT</name>
<proteinExistence type="predicted"/>
<dbReference type="CDD" id="cd14014">
    <property type="entry name" value="STKc_PknB_like"/>
    <property type="match status" value="1"/>
</dbReference>
<dbReference type="PANTHER" id="PTHR43289:SF6">
    <property type="entry name" value="SERINE_THREONINE-PROTEIN KINASE NEKL-3"/>
    <property type="match status" value="1"/>
</dbReference>
<reference evidence="7 8" key="1">
    <citation type="submission" date="2023-06" db="EMBL/GenBank/DDBJ databases">
        <title>Roseiconus lacunae JC819 isolated from Gulf of Mannar region, Tamil Nadu.</title>
        <authorList>
            <person name="Pk S."/>
            <person name="Ch S."/>
            <person name="Ch V.R."/>
        </authorList>
    </citation>
    <scope>NUCLEOTIDE SEQUENCE [LARGE SCALE GENOMIC DNA]</scope>
    <source>
        <strain evidence="7 8">JC819</strain>
    </source>
</reference>
<dbReference type="InterPro" id="IPR011009">
    <property type="entry name" value="Kinase-like_dom_sf"/>
</dbReference>
<dbReference type="Gene3D" id="3.90.1580.10">
    <property type="entry name" value="paralog of FGE (formylglycine-generating enzyme)"/>
    <property type="match status" value="1"/>
</dbReference>
<dbReference type="InterPro" id="IPR016187">
    <property type="entry name" value="CTDL_fold"/>
</dbReference>
<evidence type="ECO:0000256" key="3">
    <source>
        <dbReference type="ARBA" id="ARBA00022777"/>
    </source>
</evidence>
<gene>
    <name evidence="7" type="ORF">QTN89_08415</name>
</gene>
<dbReference type="InterPro" id="IPR000719">
    <property type="entry name" value="Prot_kinase_dom"/>
</dbReference>
<evidence type="ECO:0000313" key="7">
    <source>
        <dbReference type="EMBL" id="MDM4015447.1"/>
    </source>
</evidence>
<dbReference type="InterPro" id="IPR027417">
    <property type="entry name" value="P-loop_NTPase"/>
</dbReference>
<evidence type="ECO:0000259" key="6">
    <source>
        <dbReference type="PROSITE" id="PS50011"/>
    </source>
</evidence>
<evidence type="ECO:0000256" key="2">
    <source>
        <dbReference type="ARBA" id="ARBA00022741"/>
    </source>
</evidence>
<keyword evidence="3 7" id="KW-0418">Kinase</keyword>
<dbReference type="InterPro" id="IPR049052">
    <property type="entry name" value="nSTAND1"/>
</dbReference>
<dbReference type="EC" id="2.7.11.1" evidence="7"/>
<dbReference type="RefSeq" id="WP_289162942.1">
    <property type="nucleotide sequence ID" value="NZ_JASZZN010000005.1"/>
</dbReference>
<dbReference type="InterPro" id="IPR008271">
    <property type="entry name" value="Ser/Thr_kinase_AS"/>
</dbReference>
<dbReference type="PROSITE" id="PS50011">
    <property type="entry name" value="PROTEIN_KINASE_DOM"/>
    <property type="match status" value="1"/>
</dbReference>
<evidence type="ECO:0000256" key="1">
    <source>
        <dbReference type="ARBA" id="ARBA00022679"/>
    </source>
</evidence>
<keyword evidence="1 7" id="KW-0808">Transferase</keyword>
<dbReference type="Pfam" id="PF03781">
    <property type="entry name" value="FGE-sulfatase"/>
    <property type="match status" value="1"/>
</dbReference>
<organism evidence="7 8">
    <name type="scientific">Roseiconus lacunae</name>
    <dbReference type="NCBI Taxonomy" id="2605694"/>
    <lineage>
        <taxon>Bacteria</taxon>
        <taxon>Pseudomonadati</taxon>
        <taxon>Planctomycetota</taxon>
        <taxon>Planctomycetia</taxon>
        <taxon>Pirellulales</taxon>
        <taxon>Pirellulaceae</taxon>
        <taxon>Roseiconus</taxon>
    </lineage>
</organism>
<dbReference type="Proteomes" id="UP001239462">
    <property type="component" value="Unassembled WGS sequence"/>
</dbReference>
<accession>A0ABT7PG26</accession>
<keyword evidence="2" id="KW-0547">Nucleotide-binding</keyword>
<dbReference type="GO" id="GO:0004674">
    <property type="term" value="F:protein serine/threonine kinase activity"/>
    <property type="evidence" value="ECO:0007669"/>
    <property type="project" value="UniProtKB-EC"/>
</dbReference>
<evidence type="ECO:0000256" key="5">
    <source>
        <dbReference type="SAM" id="MobiDB-lite"/>
    </source>
</evidence>
<dbReference type="SUPFAM" id="SSF52540">
    <property type="entry name" value="P-loop containing nucleoside triphosphate hydrolases"/>
    <property type="match status" value="1"/>
</dbReference>
<keyword evidence="8" id="KW-1185">Reference proteome</keyword>
<sequence length="1493" mass="168553">MAGDEDAPADESTDSGPRQYDSRKQRNSEATVDGASSSEESGLITVDLPAVSEAESKLTRTVAGDSKDESIGQDGEFSDDLFLPSTPQIERYRIDRQLATGGFGNVYLATDTELKRPVAIKIPHQARMAKSFDVERFLEEARVIASLDHPGVVPIYDFGKIHDRYFIVSKFIDGHTLTDWMSESHTGIEKLHVLRALASTLQFIHSQDVVHRDIKPANVLMDGLGRCYLTDFGLALHLNDAPRRTGKIGTYAYMSPEQARGESHLVDNRSDLFSLGVVMYEMLCGERPFVDEETHRLLESIKNTTPIPLREHDRRIPKELERICLRLLCKRATMRYHDAGALVDDLDWVLSQGESDEAWKSESRIVLGSHRDALSAEMSKSSDALTEIVPRGFRAFDEEDADYFIRLLPGPFDRMGMPESIRFWKRRIESHDVETAFRIGVIYGKSGSGKSSFVRAGLLPRLSESIVVCFVSASASDTDRLIVSTLRHAVPALPETVNVTEAMSWIRQHAEQLPGGKLLLVIDQFEQWLHSHAGRTDTALALALRQCDGENLQCILLVRDDYWIGVSCLADELEVDLVRSQNLAMLDLFDQRHARRVLAEYGRGYERLPDQLTKLNAEQSRFLDEAIAGLAVEGKIAPVQLVTFAEIMKSRPWTMKSLQQIGGVDGVGLKFLDESFGASAPVQRQVHLEAVEKVLASLMPDPGSPLKGASRGEAELRQISGYGANPRQFASLLAILDGELHLITPSDSKLDIPGENQQYQLTHDYLVPAIRSWLTRNLRSSMQGRAQLILSGYAEIWNARKENRHLPSWSEWIRIMSLTKRSRWSENERRMMRLTTRKHISETLKVAAVLLVAAVLIGAWMIRSRSIAICERLLTADPSRAVTILQEIENYPRWSLPRLRQMAAAFPATTQPGSHVRLGILRLDQGSPTILGEVVEGLPNVDRDNLTLALAELERYPLSNDHLEYWWQVVGDDKAKLTERVNAMLALAMFVEDTPRWQANRQPFADLLLEHLTIYPNERHMIARHLNQTATNFFEPILEICQSQSKSTRGQLAREMLLEVWGDDVDRMTHVFTELDAEFIPPYVTRLDAFRNHEIKSRMDLLIDRLTQAGPGPLHSARLANVSAFLLRNRSFTDHLRLLGPQSFVGTRAQIIERAALLEAPSDYVLNLFDQAVDETTRASILLILGSLERQAFTQQSYDRTIALGREIFLQSNNAYLHSVAWWMLGQLDDDRNWVRQEIGRLATVQSRNSPADLGRTCDWTINSQGQTFIRFDWPGATVDVSATEVTREQFSAFSEQHPLPKDRSEFERRAPHQDCPTILISWFSAVNYCRWLTQEEGMGEEDQCYPPTKEEQETIGIYPNLRRRRGYRLLLPEEWTQACYGDATSQFAFGEDPSLLTAYGVAPGEYPDRFEIQTPVTQMKPLSTGMFGMYGGVREWCTGYSHGKEQQPIRGGSINDGVSDQIRLTRSGTDAKKINHYTVGFRICRTVDPAKP</sequence>
<dbReference type="Gene3D" id="1.10.510.10">
    <property type="entry name" value="Transferase(Phosphotransferase) domain 1"/>
    <property type="match status" value="1"/>
</dbReference>
<dbReference type="SMART" id="SM00220">
    <property type="entry name" value="S_TKc"/>
    <property type="match status" value="1"/>
</dbReference>
<feature type="compositionally biased region" description="Polar residues" evidence="5">
    <location>
        <begin position="28"/>
        <end position="40"/>
    </location>
</feature>
<keyword evidence="4" id="KW-0067">ATP-binding</keyword>
<evidence type="ECO:0000256" key="4">
    <source>
        <dbReference type="ARBA" id="ARBA00022840"/>
    </source>
</evidence>
<evidence type="ECO:0000313" key="8">
    <source>
        <dbReference type="Proteomes" id="UP001239462"/>
    </source>
</evidence>
<dbReference type="Pfam" id="PF00069">
    <property type="entry name" value="Pkinase"/>
    <property type="match status" value="1"/>
</dbReference>
<protein>
    <submittedName>
        <fullName evidence="7">Bifunctional serine/threonine-protein kinase/formylglycine-generating enzyme family protein</fullName>
        <ecNumber evidence="7">2.7.11.1</ecNumber>
    </submittedName>
</protein>
<feature type="region of interest" description="Disordered" evidence="5">
    <location>
        <begin position="1"/>
        <end position="80"/>
    </location>
</feature>
<dbReference type="PANTHER" id="PTHR43289">
    <property type="entry name" value="MITOGEN-ACTIVATED PROTEIN KINASE KINASE KINASE 20-RELATED"/>
    <property type="match status" value="1"/>
</dbReference>
<dbReference type="InterPro" id="IPR042095">
    <property type="entry name" value="SUMF_sf"/>
</dbReference>
<comment type="caution">
    <text evidence="7">The sequence shown here is derived from an EMBL/GenBank/DDBJ whole genome shotgun (WGS) entry which is preliminary data.</text>
</comment>
<dbReference type="Gene3D" id="3.30.200.20">
    <property type="entry name" value="Phosphorylase Kinase, domain 1"/>
    <property type="match status" value="1"/>
</dbReference>
<dbReference type="EMBL" id="JASZZN010000005">
    <property type="protein sequence ID" value="MDM4015447.1"/>
    <property type="molecule type" value="Genomic_DNA"/>
</dbReference>
<feature type="domain" description="Protein kinase" evidence="6">
    <location>
        <begin position="92"/>
        <end position="349"/>
    </location>
</feature>
<dbReference type="SUPFAM" id="SSF56112">
    <property type="entry name" value="Protein kinase-like (PK-like)"/>
    <property type="match status" value="1"/>
</dbReference>
<dbReference type="Pfam" id="PF20703">
    <property type="entry name" value="nSTAND1"/>
    <property type="match status" value="1"/>
</dbReference>
<dbReference type="PROSITE" id="PS00108">
    <property type="entry name" value="PROTEIN_KINASE_ST"/>
    <property type="match status" value="1"/>
</dbReference>